<dbReference type="InterPro" id="IPR040605">
    <property type="entry name" value="Glyco_hydro2_dom5"/>
</dbReference>
<dbReference type="Pfam" id="PF00703">
    <property type="entry name" value="Glyco_hydro_2"/>
    <property type="match status" value="1"/>
</dbReference>
<evidence type="ECO:0000256" key="3">
    <source>
        <dbReference type="ARBA" id="ARBA00023295"/>
    </source>
</evidence>
<evidence type="ECO:0000313" key="9">
    <source>
        <dbReference type="EMBL" id="SYZ79940.1"/>
    </source>
</evidence>
<dbReference type="PANTHER" id="PTHR42732:SF1">
    <property type="entry name" value="BETA-MANNOSIDASE"/>
    <property type="match status" value="1"/>
</dbReference>
<organism evidence="9 10">
    <name type="scientific">Trichococcus shcherbakoviae</name>
    <dbReference type="NCBI Taxonomy" id="2094020"/>
    <lineage>
        <taxon>Bacteria</taxon>
        <taxon>Bacillati</taxon>
        <taxon>Bacillota</taxon>
        <taxon>Bacilli</taxon>
        <taxon>Lactobacillales</taxon>
        <taxon>Carnobacteriaceae</taxon>
        <taxon>Trichococcus</taxon>
    </lineage>
</organism>
<dbReference type="InterPro" id="IPR017853">
    <property type="entry name" value="GH"/>
</dbReference>
<keyword evidence="2" id="KW-0378">Hydrolase</keyword>
<evidence type="ECO:0000256" key="2">
    <source>
        <dbReference type="ARBA" id="ARBA00022801"/>
    </source>
</evidence>
<dbReference type="GO" id="GO:0005975">
    <property type="term" value="P:carbohydrate metabolic process"/>
    <property type="evidence" value="ECO:0007669"/>
    <property type="project" value="InterPro"/>
</dbReference>
<reference evidence="10" key="1">
    <citation type="submission" date="2018-05" db="EMBL/GenBank/DDBJ databases">
        <authorList>
            <person name="Strepis N."/>
        </authorList>
    </citation>
    <scope>NUCLEOTIDE SEQUENCE [LARGE SCALE GENOMIC DNA]</scope>
</reference>
<dbReference type="InterPro" id="IPR054593">
    <property type="entry name" value="Beta-mannosidase-like_N2"/>
</dbReference>
<evidence type="ECO:0000259" key="5">
    <source>
        <dbReference type="Pfam" id="PF02836"/>
    </source>
</evidence>
<dbReference type="GO" id="GO:0004553">
    <property type="term" value="F:hydrolase activity, hydrolyzing O-glycosyl compounds"/>
    <property type="evidence" value="ECO:0007669"/>
    <property type="project" value="InterPro"/>
</dbReference>
<evidence type="ECO:0000259" key="6">
    <source>
        <dbReference type="Pfam" id="PF16355"/>
    </source>
</evidence>
<feature type="domain" description="Glycoside hydrolase family 2 immunoglobulin-like beta-sandwich" evidence="4">
    <location>
        <begin position="163"/>
        <end position="268"/>
    </location>
</feature>
<protein>
    <submittedName>
        <fullName evidence="9">Uncharacterized protein</fullName>
    </submittedName>
</protein>
<dbReference type="InterPro" id="IPR006103">
    <property type="entry name" value="Glyco_hydro_2_cat"/>
</dbReference>
<dbReference type="Pfam" id="PF18565">
    <property type="entry name" value="Glyco_hydro2_C5"/>
    <property type="match status" value="1"/>
</dbReference>
<dbReference type="InterPro" id="IPR032311">
    <property type="entry name" value="DUF4982"/>
</dbReference>
<dbReference type="Pfam" id="PF02836">
    <property type="entry name" value="Glyco_hydro_2_C"/>
    <property type="match status" value="1"/>
</dbReference>
<dbReference type="PANTHER" id="PTHR42732">
    <property type="entry name" value="BETA-GALACTOSIDASE"/>
    <property type="match status" value="1"/>
</dbReference>
<dbReference type="RefSeq" id="WP_119093973.1">
    <property type="nucleotide sequence ID" value="NZ_UNRR01000041.1"/>
</dbReference>
<feature type="domain" description="Glycoside hydrolase family 2" evidence="7">
    <location>
        <begin position="720"/>
        <end position="805"/>
    </location>
</feature>
<dbReference type="EMBL" id="UNRR01000041">
    <property type="protein sequence ID" value="SYZ79940.1"/>
    <property type="molecule type" value="Genomic_DNA"/>
</dbReference>
<dbReference type="Gene3D" id="2.60.120.260">
    <property type="entry name" value="Galactose-binding domain-like"/>
    <property type="match status" value="1"/>
</dbReference>
<dbReference type="AlphaFoldDB" id="A0A383THU7"/>
<comment type="similarity">
    <text evidence="1">Belongs to the glycosyl hydrolase 2 family.</text>
</comment>
<dbReference type="PRINTS" id="PR00132">
    <property type="entry name" value="GLHYDRLASE2"/>
</dbReference>
<dbReference type="SUPFAM" id="SSF49785">
    <property type="entry name" value="Galactose-binding domain-like"/>
    <property type="match status" value="1"/>
</dbReference>
<feature type="domain" description="Glycoside hydrolase family 2 catalytic" evidence="5">
    <location>
        <begin position="278"/>
        <end position="456"/>
    </location>
</feature>
<accession>A0A383THU7</accession>
<dbReference type="InterPro" id="IPR013783">
    <property type="entry name" value="Ig-like_fold"/>
</dbReference>
<dbReference type="InterPro" id="IPR006101">
    <property type="entry name" value="Glyco_hydro_2"/>
</dbReference>
<dbReference type="SUPFAM" id="SSF51445">
    <property type="entry name" value="(Trans)glycosidases"/>
    <property type="match status" value="1"/>
</dbReference>
<dbReference type="OrthoDB" id="9762066at2"/>
<evidence type="ECO:0000259" key="4">
    <source>
        <dbReference type="Pfam" id="PF00703"/>
    </source>
</evidence>
<dbReference type="Pfam" id="PF22666">
    <property type="entry name" value="Glyco_hydro_2_N2"/>
    <property type="match status" value="1"/>
</dbReference>
<dbReference type="Proteomes" id="UP000262072">
    <property type="component" value="Unassembled WGS sequence"/>
</dbReference>
<sequence>MIEKKFNDKWKFWENKDSFALVWNVPETAKEITVPHDAMFEKNAHADSLNGGNTGYYDGAFYNYVKTLHAPANYKEKTVILKFEGVYMNAMVYINGELAGKNMFGYSTFYVPLNDFLRYGEENEIRVQVRNGAMTNSRWYSGGGIYRDVYLLVSDVTHLVPEGIQIKTTEADETLAVLDIATEVKTRKYAPSRVVLETVIRDAEGNEVAKARSPFVLFEQEERIIKQRVTVDSPNRWSDENPSLYTCESNLYVDGELVDEAETTFGIRTLQLDAKRGLRVNGETVKLRGACIHHDSGLLGAATYEDAQFRQIKRLKEAGFNAVRMSHHPMAPAMLRACDRLGMYVMDETFDMWNRMKSDYDYGLYFQEWWEKDVTAMVRKDFNHPAVILYSVGNEIPEIGTPHGSKVCHELCAKIKSLDDTRFTLAGINGVFAAGDKVDQIIGDVVSDLQQSGEIEGNVNDFMTLMDGHLDDIVVHPAISERLEMACSPTDIAGYNYMTARYEGDSQTYPNRIMVGSETYPPEIARNWDLVEKLPQVIGDFTWTGWDYLGEAGIGVAAYQWGEGGFGAKFPCQIAYVGDIDITGVRRPASFLREIVFGLQENPYITVQNPRRYGEHLLKTPWIMSDNLSSWNWQGCEGKPVIVEVYAPGTEVELFRNEESLGKQASGKAVGFRALFETTYEPGTLTAVAYENGQEIGRISLKTAGEDCKLVFGTEEILDELIYVPVAYRDVAGTVAPDADQTIRVAVSGGAELIGFGSGNPKPETNNEKHVTQTFYGRAMIILKKTADTENIVLTLTAENGVTETLELSLADMESDQQTLSVLESVKL</sequence>
<dbReference type="InterPro" id="IPR006102">
    <property type="entry name" value="Ig-like_GH2"/>
</dbReference>
<dbReference type="Gene3D" id="2.60.40.10">
    <property type="entry name" value="Immunoglobulins"/>
    <property type="match status" value="3"/>
</dbReference>
<evidence type="ECO:0000259" key="7">
    <source>
        <dbReference type="Pfam" id="PF18565"/>
    </source>
</evidence>
<dbReference type="InterPro" id="IPR036156">
    <property type="entry name" value="Beta-gal/glucu_dom_sf"/>
</dbReference>
<dbReference type="Pfam" id="PF16355">
    <property type="entry name" value="DUF4982"/>
    <property type="match status" value="1"/>
</dbReference>
<dbReference type="Gene3D" id="3.20.20.80">
    <property type="entry name" value="Glycosidases"/>
    <property type="match status" value="1"/>
</dbReference>
<dbReference type="InterPro" id="IPR008979">
    <property type="entry name" value="Galactose-bd-like_sf"/>
</dbReference>
<gene>
    <name evidence="9" type="ORF">TART1_2816</name>
</gene>
<feature type="domain" description="DUF4982" evidence="6">
    <location>
        <begin position="638"/>
        <end position="696"/>
    </location>
</feature>
<keyword evidence="3" id="KW-0326">Glycosidase</keyword>
<dbReference type="SUPFAM" id="SSF49303">
    <property type="entry name" value="beta-Galactosidase/glucuronidase domain"/>
    <property type="match status" value="1"/>
</dbReference>
<name>A0A383THU7_9LACT</name>
<evidence type="ECO:0000313" key="10">
    <source>
        <dbReference type="Proteomes" id="UP000262072"/>
    </source>
</evidence>
<dbReference type="InterPro" id="IPR051913">
    <property type="entry name" value="GH2_Domain-Containing"/>
</dbReference>
<evidence type="ECO:0000259" key="8">
    <source>
        <dbReference type="Pfam" id="PF22666"/>
    </source>
</evidence>
<evidence type="ECO:0000256" key="1">
    <source>
        <dbReference type="ARBA" id="ARBA00007401"/>
    </source>
</evidence>
<feature type="domain" description="Beta-mannosidase-like galactose-binding" evidence="8">
    <location>
        <begin position="36"/>
        <end position="131"/>
    </location>
</feature>
<proteinExistence type="inferred from homology"/>